<dbReference type="PANTHER" id="PTHR12773:SF0">
    <property type="entry name" value="MULTIFUNCTIONAL METHYLTRANSFERASE SUBUNIT TRM112-LIKE PROTEIN"/>
    <property type="match status" value="1"/>
</dbReference>
<dbReference type="SUPFAM" id="SSF158997">
    <property type="entry name" value="Trm112p-like"/>
    <property type="match status" value="1"/>
</dbReference>
<gene>
    <name evidence="1" type="ORF">RS030_111790</name>
</gene>
<evidence type="ECO:0008006" key="3">
    <source>
        <dbReference type="Google" id="ProtNLM"/>
    </source>
</evidence>
<evidence type="ECO:0000313" key="1">
    <source>
        <dbReference type="EMBL" id="KAK6591039.1"/>
    </source>
</evidence>
<comment type="caution">
    <text evidence="1">The sequence shown here is derived from an EMBL/GenBank/DDBJ whole genome shotgun (WGS) entry which is preliminary data.</text>
</comment>
<dbReference type="AlphaFoldDB" id="A0AAV9Y334"/>
<keyword evidence="2" id="KW-1185">Reference proteome</keyword>
<organism evidence="1 2">
    <name type="scientific">Cryptosporidium xiaoi</name>
    <dbReference type="NCBI Taxonomy" id="659607"/>
    <lineage>
        <taxon>Eukaryota</taxon>
        <taxon>Sar</taxon>
        <taxon>Alveolata</taxon>
        <taxon>Apicomplexa</taxon>
        <taxon>Conoidasida</taxon>
        <taxon>Coccidia</taxon>
        <taxon>Eucoccidiorida</taxon>
        <taxon>Eimeriorina</taxon>
        <taxon>Cryptosporidiidae</taxon>
        <taxon>Cryptosporidium</taxon>
    </lineage>
</organism>
<name>A0AAV9Y334_9CRYT</name>
<dbReference type="InterPro" id="IPR039127">
    <property type="entry name" value="Trm112"/>
</dbReference>
<evidence type="ECO:0000313" key="2">
    <source>
        <dbReference type="Proteomes" id="UP001311799"/>
    </source>
</evidence>
<accession>A0AAV9Y334</accession>
<protein>
    <recommendedName>
        <fullName evidence="3">Trm112p-like protein</fullName>
    </recommendedName>
</protein>
<dbReference type="EMBL" id="JAWDEY010000002">
    <property type="protein sequence ID" value="KAK6591039.1"/>
    <property type="molecule type" value="Genomic_DNA"/>
</dbReference>
<reference evidence="1 2" key="1">
    <citation type="submission" date="2023-10" db="EMBL/GenBank/DDBJ databases">
        <title>Comparative genomics analysis reveals potential genetic determinants of host preference in Cryptosporidium xiaoi.</title>
        <authorList>
            <person name="Xiao L."/>
            <person name="Li J."/>
        </authorList>
    </citation>
    <scope>NUCLEOTIDE SEQUENCE [LARGE SCALE GENOMIC DNA]</scope>
    <source>
        <strain evidence="1 2">52996</strain>
    </source>
</reference>
<dbReference type="Proteomes" id="UP001311799">
    <property type="component" value="Unassembled WGS sequence"/>
</dbReference>
<dbReference type="GO" id="GO:0070476">
    <property type="term" value="P:rRNA (guanine-N7)-methylation"/>
    <property type="evidence" value="ECO:0007669"/>
    <property type="project" value="TreeGrafter"/>
</dbReference>
<proteinExistence type="predicted"/>
<dbReference type="GO" id="GO:0046982">
    <property type="term" value="F:protein heterodimerization activity"/>
    <property type="evidence" value="ECO:0007669"/>
    <property type="project" value="InterPro"/>
</dbReference>
<dbReference type="Gene3D" id="2.20.25.10">
    <property type="match status" value="1"/>
</dbReference>
<dbReference type="PANTHER" id="PTHR12773">
    <property type="entry name" value="UPF0315 PROTEIN-RELATED"/>
    <property type="match status" value="1"/>
</dbReference>
<dbReference type="GO" id="GO:0030488">
    <property type="term" value="P:tRNA methylation"/>
    <property type="evidence" value="ECO:0007669"/>
    <property type="project" value="TreeGrafter"/>
</dbReference>
<sequence length="124" mass="14201">MCNRPECKNGFPLRITLNGTLEESTKYIETEQNNEQIQCLIDRIDWDVFVRTASDFGIELPICFSEQDKKDDMFLTAVHDALMKIMEGKLTCPVCKFEYNISKGIPNMLHKPGFNDDSGEANMD</sequence>